<gene>
    <name evidence="3" type="ORF">BST23_10955</name>
</gene>
<dbReference type="EMBL" id="MVHP01000010">
    <property type="protein sequence ID" value="ORA66220.1"/>
    <property type="molecule type" value="Genomic_DNA"/>
</dbReference>
<name>A0A1X0D364_9MYCO</name>
<dbReference type="RefSeq" id="WP_082933221.1">
    <property type="nucleotide sequence ID" value="NZ_JBCGVB010000011.1"/>
</dbReference>
<protein>
    <submittedName>
        <fullName evidence="3">Uncharacterized protein</fullName>
    </submittedName>
</protein>
<dbReference type="Proteomes" id="UP000192772">
    <property type="component" value="Unassembled WGS sequence"/>
</dbReference>
<comment type="caution">
    <text evidence="3">The sequence shown here is derived from an EMBL/GenBank/DDBJ whole genome shotgun (WGS) entry which is preliminary data.</text>
</comment>
<organism evidence="3 4">
    <name type="scientific">Mycolicibacterium elephantis</name>
    <dbReference type="NCBI Taxonomy" id="81858"/>
    <lineage>
        <taxon>Bacteria</taxon>
        <taxon>Bacillati</taxon>
        <taxon>Actinomycetota</taxon>
        <taxon>Actinomycetes</taxon>
        <taxon>Mycobacteriales</taxon>
        <taxon>Mycobacteriaceae</taxon>
        <taxon>Mycolicibacterium</taxon>
    </lineage>
</organism>
<dbReference type="STRING" id="81858.BST23_10955"/>
<dbReference type="AlphaFoldDB" id="A0A1X0D364"/>
<reference evidence="3 4" key="1">
    <citation type="submission" date="2017-02" db="EMBL/GenBank/DDBJ databases">
        <title>The new phylogeny of genus Mycobacterium.</title>
        <authorList>
            <person name="Tortoli E."/>
            <person name="Trovato A."/>
            <person name="Cirillo D.M."/>
        </authorList>
    </citation>
    <scope>NUCLEOTIDE SEQUENCE [LARGE SCALE GENOMIC DNA]</scope>
    <source>
        <strain evidence="3 4">FI-09383</strain>
    </source>
</reference>
<feature type="signal peptide" evidence="2">
    <location>
        <begin position="1"/>
        <end position="27"/>
    </location>
</feature>
<feature type="compositionally biased region" description="Low complexity" evidence="1">
    <location>
        <begin position="38"/>
        <end position="62"/>
    </location>
</feature>
<evidence type="ECO:0000313" key="4">
    <source>
        <dbReference type="Proteomes" id="UP000192772"/>
    </source>
</evidence>
<proteinExistence type="predicted"/>
<feature type="region of interest" description="Disordered" evidence="1">
    <location>
        <begin position="29"/>
        <end position="98"/>
    </location>
</feature>
<sequence length="98" mass="10008">MTEQNRWPRRVAAVAGMGAIVAMGALTAGCSSEEEQAPETTTTTTTTTATTSAPAAPVSPTEKAPRIDPGQPNPFSPTVHAPPAQGPTPGRHHGPRGQ</sequence>
<evidence type="ECO:0000313" key="3">
    <source>
        <dbReference type="EMBL" id="ORA66220.1"/>
    </source>
</evidence>
<evidence type="ECO:0000256" key="1">
    <source>
        <dbReference type="SAM" id="MobiDB-lite"/>
    </source>
</evidence>
<dbReference type="PROSITE" id="PS51257">
    <property type="entry name" value="PROKAR_LIPOPROTEIN"/>
    <property type="match status" value="1"/>
</dbReference>
<keyword evidence="2" id="KW-0732">Signal</keyword>
<accession>A0A1X0D364</accession>
<evidence type="ECO:0000256" key="2">
    <source>
        <dbReference type="SAM" id="SignalP"/>
    </source>
</evidence>
<feature type="chain" id="PRO_5039626978" evidence="2">
    <location>
        <begin position="28"/>
        <end position="98"/>
    </location>
</feature>